<evidence type="ECO:0000256" key="1">
    <source>
        <dbReference type="ARBA" id="ARBA00022679"/>
    </source>
</evidence>
<sequence length="399" mass="43045">MDTRTTHKVLEGIRVLDFGRYIAGPFCAALLADFGADVIRIDRVGGSEDRFVMPVTETGEGAFFLQVNRNKRSLTLDIDRPEGREVVRRLLLETDVVVANMPPRTLANLGLDYATLSAIKPDIILTASSAFGSHEDASHRVGFDGVGQAMSGAVYMSGMPDSPTKAMVPTVDFSTALSCALGTVVALYERRNSGRGQVVEASLLQTALNLASGALIEESALGINRRATGNRSPIAGPSDIFRVSDGWIIVQVIGQPLFKRWARLIGAPELLEDPRFANDLRRGENGELLSAMMAKWCESRTREAALEELEEARIPAGPVYSPREALDDTTIRASGAFTWLGYPGLAGEAPLVSPPAYLSRTPPSIAARSPTIGEHTDEILREAGYGQDQISAFREMGVV</sequence>
<dbReference type="RefSeq" id="WP_336601717.1">
    <property type="nucleotide sequence ID" value="NZ_JACFYJ010000095.1"/>
</dbReference>
<dbReference type="Gene3D" id="3.40.50.10540">
    <property type="entry name" value="Crotonobetainyl-coa:carnitine coa-transferase, domain 1"/>
    <property type="match status" value="1"/>
</dbReference>
<dbReference type="SUPFAM" id="SSF89796">
    <property type="entry name" value="CoA-transferase family III (CaiB/BaiF)"/>
    <property type="match status" value="1"/>
</dbReference>
<reference evidence="2 3" key="1">
    <citation type="journal article" date="2022" name="Arch. Microbiol.">
        <title>Paraburkholderia bengalensis sp. nov. isolated from roots of Oryza sativa, IR64.</title>
        <authorList>
            <person name="Nag P."/>
            <person name="Mondal N."/>
            <person name="Sarkar J."/>
            <person name="Das S."/>
        </authorList>
    </citation>
    <scope>NUCLEOTIDE SEQUENCE [LARGE SCALE GENOMIC DNA]</scope>
    <source>
        <strain evidence="2 3">IR64_4_BI</strain>
    </source>
</reference>
<dbReference type="InterPro" id="IPR044855">
    <property type="entry name" value="CoA-Trfase_III_dom3_sf"/>
</dbReference>
<comment type="caution">
    <text evidence="2">The sequence shown here is derived from an EMBL/GenBank/DDBJ whole genome shotgun (WGS) entry which is preliminary data.</text>
</comment>
<protein>
    <submittedName>
        <fullName evidence="2">CoA transferase</fullName>
    </submittedName>
</protein>
<accession>A0ABU8J2U3</accession>
<name>A0ABU8J2U3_9BURK</name>
<evidence type="ECO:0000313" key="2">
    <source>
        <dbReference type="EMBL" id="MEI6002071.1"/>
    </source>
</evidence>
<keyword evidence="3" id="KW-1185">Reference proteome</keyword>
<dbReference type="PANTHER" id="PTHR48207:SF3">
    <property type="entry name" value="SUCCINATE--HYDROXYMETHYLGLUTARATE COA-TRANSFERASE"/>
    <property type="match status" value="1"/>
</dbReference>
<gene>
    <name evidence="2" type="ORF">H3V53_34550</name>
</gene>
<keyword evidence="1 2" id="KW-0808">Transferase</keyword>
<dbReference type="InterPro" id="IPR023606">
    <property type="entry name" value="CoA-Trfase_III_dom_1_sf"/>
</dbReference>
<dbReference type="Gene3D" id="3.30.1540.10">
    <property type="entry name" value="formyl-coa transferase, domain 3"/>
    <property type="match status" value="1"/>
</dbReference>
<dbReference type="PANTHER" id="PTHR48207">
    <property type="entry name" value="SUCCINATE--HYDROXYMETHYLGLUTARATE COA-TRANSFERASE"/>
    <property type="match status" value="1"/>
</dbReference>
<dbReference type="GO" id="GO:0016740">
    <property type="term" value="F:transferase activity"/>
    <property type="evidence" value="ECO:0007669"/>
    <property type="project" value="UniProtKB-KW"/>
</dbReference>
<proteinExistence type="predicted"/>
<dbReference type="InterPro" id="IPR050483">
    <property type="entry name" value="CoA-transferase_III_domain"/>
</dbReference>
<evidence type="ECO:0000313" key="3">
    <source>
        <dbReference type="Proteomes" id="UP001386437"/>
    </source>
</evidence>
<dbReference type="EMBL" id="JACFYJ010000095">
    <property type="protein sequence ID" value="MEI6002071.1"/>
    <property type="molecule type" value="Genomic_DNA"/>
</dbReference>
<dbReference type="Pfam" id="PF02515">
    <property type="entry name" value="CoA_transf_3"/>
    <property type="match status" value="1"/>
</dbReference>
<dbReference type="Proteomes" id="UP001386437">
    <property type="component" value="Unassembled WGS sequence"/>
</dbReference>
<organism evidence="2 3">
    <name type="scientific">Paraburkholderia bengalensis</name>
    <dbReference type="NCBI Taxonomy" id="2747562"/>
    <lineage>
        <taxon>Bacteria</taxon>
        <taxon>Pseudomonadati</taxon>
        <taxon>Pseudomonadota</taxon>
        <taxon>Betaproteobacteria</taxon>
        <taxon>Burkholderiales</taxon>
        <taxon>Burkholderiaceae</taxon>
        <taxon>Paraburkholderia</taxon>
    </lineage>
</organism>
<dbReference type="InterPro" id="IPR003673">
    <property type="entry name" value="CoA-Trfase_fam_III"/>
</dbReference>